<gene>
    <name evidence="4" type="ORF">EXIGLDRAFT_710686</name>
</gene>
<proteinExistence type="inferred from homology"/>
<dbReference type="OrthoDB" id="191139at2759"/>
<name>A0A165GP98_EXIGL</name>
<evidence type="ECO:0000256" key="3">
    <source>
        <dbReference type="ARBA" id="ARBA00023002"/>
    </source>
</evidence>
<evidence type="ECO:0000313" key="5">
    <source>
        <dbReference type="Proteomes" id="UP000077266"/>
    </source>
</evidence>
<dbReference type="PROSITE" id="PS00061">
    <property type="entry name" value="ADH_SHORT"/>
    <property type="match status" value="1"/>
</dbReference>
<dbReference type="EMBL" id="KV426040">
    <property type="protein sequence ID" value="KZV90806.1"/>
    <property type="molecule type" value="Genomic_DNA"/>
</dbReference>
<evidence type="ECO:0000256" key="2">
    <source>
        <dbReference type="ARBA" id="ARBA00022857"/>
    </source>
</evidence>
<dbReference type="STRING" id="1314781.A0A165GP98"/>
<sequence>MSVFSEILPSKPKWTAQDMPDCTGKVYIVTGGNSGIGFETCKLRRLSLTGHRASFLELDLASLASVKRAANEFISKESQLHVLFNNGGVMVPPPEQLTSDGYDLQFGTNVLGHFYFTKLLLPILLATTGPKPRIVNTSSIAYRGYPKIEYDILRDSPKRLKFGKWNYYGQSKFATILLSNELARRYGDKLVSVSLHPGGIRTNLQRHADAASVVMAKFSEMFLAEPWMGAITQLYAGTSPEGANLNGKYLIPYARVGKPNAKSNDVEAAKKLSSWLEEQGKDL</sequence>
<accession>A0A165GP98</accession>
<dbReference type="InterPro" id="IPR036291">
    <property type="entry name" value="NAD(P)-bd_dom_sf"/>
</dbReference>
<keyword evidence="3" id="KW-0560">Oxidoreductase</keyword>
<dbReference type="InterPro" id="IPR002347">
    <property type="entry name" value="SDR_fam"/>
</dbReference>
<dbReference type="Proteomes" id="UP000077266">
    <property type="component" value="Unassembled WGS sequence"/>
</dbReference>
<dbReference type="SUPFAM" id="SSF51735">
    <property type="entry name" value="NAD(P)-binding Rossmann-fold domains"/>
    <property type="match status" value="1"/>
</dbReference>
<comment type="similarity">
    <text evidence="1">Belongs to the short-chain dehydrogenases/reductases (SDR) family.</text>
</comment>
<dbReference type="AlphaFoldDB" id="A0A165GP98"/>
<evidence type="ECO:0000313" key="4">
    <source>
        <dbReference type="EMBL" id="KZV90806.1"/>
    </source>
</evidence>
<reference evidence="4 5" key="1">
    <citation type="journal article" date="2016" name="Mol. Biol. Evol.">
        <title>Comparative Genomics of Early-Diverging Mushroom-Forming Fungi Provides Insights into the Origins of Lignocellulose Decay Capabilities.</title>
        <authorList>
            <person name="Nagy L.G."/>
            <person name="Riley R."/>
            <person name="Tritt A."/>
            <person name="Adam C."/>
            <person name="Daum C."/>
            <person name="Floudas D."/>
            <person name="Sun H."/>
            <person name="Yadav J.S."/>
            <person name="Pangilinan J."/>
            <person name="Larsson K.H."/>
            <person name="Matsuura K."/>
            <person name="Barry K."/>
            <person name="Labutti K."/>
            <person name="Kuo R."/>
            <person name="Ohm R.A."/>
            <person name="Bhattacharya S.S."/>
            <person name="Shirouzu T."/>
            <person name="Yoshinaga Y."/>
            <person name="Martin F.M."/>
            <person name="Grigoriev I.V."/>
            <person name="Hibbett D.S."/>
        </authorList>
    </citation>
    <scope>NUCLEOTIDE SEQUENCE [LARGE SCALE GENOMIC DNA]</scope>
    <source>
        <strain evidence="4 5">HHB12029</strain>
    </source>
</reference>
<dbReference type="PRINTS" id="PR00081">
    <property type="entry name" value="GDHRDH"/>
</dbReference>
<dbReference type="Pfam" id="PF00106">
    <property type="entry name" value="adh_short"/>
    <property type="match status" value="1"/>
</dbReference>
<dbReference type="Gene3D" id="3.40.50.720">
    <property type="entry name" value="NAD(P)-binding Rossmann-like Domain"/>
    <property type="match status" value="1"/>
</dbReference>
<keyword evidence="5" id="KW-1185">Reference proteome</keyword>
<dbReference type="PANTHER" id="PTHR24320">
    <property type="entry name" value="RETINOL DEHYDROGENASE"/>
    <property type="match status" value="1"/>
</dbReference>
<dbReference type="FunCoup" id="A0A165GP98">
    <property type="interactions" value="196"/>
</dbReference>
<evidence type="ECO:0000256" key="1">
    <source>
        <dbReference type="ARBA" id="ARBA00006484"/>
    </source>
</evidence>
<keyword evidence="2" id="KW-0521">NADP</keyword>
<protein>
    <submittedName>
        <fullName evidence="4">NAD(P)-binding protein</fullName>
    </submittedName>
</protein>
<dbReference type="InParanoid" id="A0A165GP98"/>
<dbReference type="PANTHER" id="PTHR24320:SF282">
    <property type="entry name" value="WW DOMAIN-CONTAINING OXIDOREDUCTASE"/>
    <property type="match status" value="1"/>
</dbReference>
<organism evidence="4 5">
    <name type="scientific">Exidia glandulosa HHB12029</name>
    <dbReference type="NCBI Taxonomy" id="1314781"/>
    <lineage>
        <taxon>Eukaryota</taxon>
        <taxon>Fungi</taxon>
        <taxon>Dikarya</taxon>
        <taxon>Basidiomycota</taxon>
        <taxon>Agaricomycotina</taxon>
        <taxon>Agaricomycetes</taxon>
        <taxon>Auriculariales</taxon>
        <taxon>Exidiaceae</taxon>
        <taxon>Exidia</taxon>
    </lineage>
</organism>
<dbReference type="GO" id="GO:0016491">
    <property type="term" value="F:oxidoreductase activity"/>
    <property type="evidence" value="ECO:0007669"/>
    <property type="project" value="UniProtKB-KW"/>
</dbReference>
<dbReference type="InterPro" id="IPR020904">
    <property type="entry name" value="Sc_DH/Rdtase_CS"/>
</dbReference>